<protein>
    <submittedName>
        <fullName evidence="2">Uncharacterized protein</fullName>
    </submittedName>
</protein>
<gene>
    <name evidence="2" type="ORF">STIAU_8070</name>
</gene>
<feature type="compositionally biased region" description="Basic residues" evidence="1">
    <location>
        <begin position="52"/>
        <end position="62"/>
    </location>
</feature>
<name>Q09BW9_STIAD</name>
<dbReference type="Proteomes" id="UP000032702">
    <property type="component" value="Unassembled WGS sequence"/>
</dbReference>
<proteinExistence type="predicted"/>
<evidence type="ECO:0000313" key="3">
    <source>
        <dbReference type="Proteomes" id="UP000032702"/>
    </source>
</evidence>
<evidence type="ECO:0000256" key="1">
    <source>
        <dbReference type="SAM" id="MobiDB-lite"/>
    </source>
</evidence>
<accession>Q09BW9</accession>
<reference evidence="2 3" key="1">
    <citation type="submission" date="2006-04" db="EMBL/GenBank/DDBJ databases">
        <authorList>
            <person name="Nierman W.C."/>
        </authorList>
    </citation>
    <scope>NUCLEOTIDE SEQUENCE [LARGE SCALE GENOMIC DNA]</scope>
    <source>
        <strain evidence="2 3">DW4/3-1</strain>
    </source>
</reference>
<feature type="region of interest" description="Disordered" evidence="1">
    <location>
        <begin position="24"/>
        <end position="120"/>
    </location>
</feature>
<evidence type="ECO:0000313" key="2">
    <source>
        <dbReference type="EMBL" id="EAU69282.1"/>
    </source>
</evidence>
<organism evidence="2 3">
    <name type="scientific">Stigmatella aurantiaca (strain DW4/3-1)</name>
    <dbReference type="NCBI Taxonomy" id="378806"/>
    <lineage>
        <taxon>Bacteria</taxon>
        <taxon>Pseudomonadati</taxon>
        <taxon>Myxococcota</taxon>
        <taxon>Myxococcia</taxon>
        <taxon>Myxococcales</taxon>
        <taxon>Cystobacterineae</taxon>
        <taxon>Archangiaceae</taxon>
        <taxon>Stigmatella</taxon>
    </lineage>
</organism>
<sequence length="466" mass="50552">MHHLPRTDHRDALRLGVGAGPQELARASAGGRGHQRQPPEGVPGRAGTGAGIRRRARGRRAAARGTAGSSAGGLRPHRPRLLPLLPQPSATLPSAAPLRGRGQGAGRARNRRAAQGAVSRPHREPLLREAVVHRQPAVALALGPQVANPREGDVVHRHEVALLRGIGVSLRALGRRRLGINIILDGHRGLGELDRGHVHQVAPEHELLPLALRDVEGVAGGVAQRFERPEAGRQFRAPLESFELSRRDVRRQRGHRVLEGGLVVVRSLLRVRGRQPVVRLALVRVHGGVREHGLARHHQTARVVAMDMGEQHRVDLLGLIARRPQVADEPPRRRSEQLPRPRVHQEQLGARVDEVGVDGHLHRRGEVRVGEQRADVLRLGVGEQLLHRLWRRAVGQHGDLEVAQHHPVEAGRLCLDLRGGGVGGSGVPPAQEGGEAGGQRGAAEERADLHGLPPYNDTGRYHVALL</sequence>
<comment type="caution">
    <text evidence="2">The sequence shown here is derived from an EMBL/GenBank/DDBJ whole genome shotgun (WGS) entry which is preliminary data.</text>
</comment>
<feature type="compositionally biased region" description="Low complexity" evidence="1">
    <location>
        <begin position="63"/>
        <end position="74"/>
    </location>
</feature>
<feature type="region of interest" description="Disordered" evidence="1">
    <location>
        <begin position="423"/>
        <end position="455"/>
    </location>
</feature>
<dbReference type="AlphaFoldDB" id="Q09BW9"/>
<dbReference type="EMBL" id="AAMD01000007">
    <property type="protein sequence ID" value="EAU69282.1"/>
    <property type="molecule type" value="Genomic_DNA"/>
</dbReference>